<evidence type="ECO:0000313" key="1">
    <source>
        <dbReference type="EMBL" id="MUK51580.1"/>
    </source>
</evidence>
<name>A0A844P8B7_ALIFS</name>
<comment type="caution">
    <text evidence="1">The sequence shown here is derived from an EMBL/GenBank/DDBJ whole genome shotgun (WGS) entry which is preliminary data.</text>
</comment>
<protein>
    <submittedName>
        <fullName evidence="1">Uncharacterized protein</fullName>
    </submittedName>
</protein>
<feature type="non-terminal residue" evidence="1">
    <location>
        <position position="81"/>
    </location>
</feature>
<sequence length="81" mass="9356">MPPPKGRSFPFVPRQSADWLTCHVTYDQAVDMFFNQTATQQHLGHDPLVYSKVFRGVTYATIQEAQQVFTETMNAEYEARE</sequence>
<gene>
    <name evidence="1" type="ORF">GNP88_21140</name>
</gene>
<accession>A0A844P8B7</accession>
<dbReference type="Proteomes" id="UP000448038">
    <property type="component" value="Unassembled WGS sequence"/>
</dbReference>
<dbReference type="EMBL" id="WOBN01000095">
    <property type="protein sequence ID" value="MUK51580.1"/>
    <property type="molecule type" value="Genomic_DNA"/>
</dbReference>
<evidence type="ECO:0000313" key="2">
    <source>
        <dbReference type="Proteomes" id="UP000448038"/>
    </source>
</evidence>
<reference evidence="1 2" key="1">
    <citation type="submission" date="2019-11" db="EMBL/GenBank/DDBJ databases">
        <title>Using colonization assays and comparative genomics to discover symbiosis behaviors and factors in Vibrio fischeri.</title>
        <authorList>
            <person name="Bongrand C."/>
            <person name="Moriano-Gutierrez S."/>
            <person name="Arevalo P."/>
            <person name="Mcfall-Ngai M."/>
            <person name="Visick K."/>
            <person name="Polz M.F."/>
            <person name="Ruby E.G."/>
        </authorList>
    </citation>
    <scope>NUCLEOTIDE SEQUENCE [LARGE SCALE GENOMIC DNA]</scope>
    <source>
        <strain evidence="2">emors.4.1</strain>
    </source>
</reference>
<organism evidence="1 2">
    <name type="scientific">Aliivibrio fischeri</name>
    <name type="common">Vibrio fischeri</name>
    <dbReference type="NCBI Taxonomy" id="668"/>
    <lineage>
        <taxon>Bacteria</taxon>
        <taxon>Pseudomonadati</taxon>
        <taxon>Pseudomonadota</taxon>
        <taxon>Gammaproteobacteria</taxon>
        <taxon>Vibrionales</taxon>
        <taxon>Vibrionaceae</taxon>
        <taxon>Aliivibrio</taxon>
    </lineage>
</organism>
<proteinExistence type="predicted"/>
<dbReference type="AlphaFoldDB" id="A0A844P8B7"/>